<reference evidence="3 4" key="1">
    <citation type="submission" date="2019-06" db="EMBL/GenBank/DDBJ databases">
        <title>Genomics analysis of Aphanomyces spp. identifies a new class of oomycete effector associated with host adaptation.</title>
        <authorList>
            <person name="Gaulin E."/>
        </authorList>
    </citation>
    <scope>NUCLEOTIDE SEQUENCE [LARGE SCALE GENOMIC DNA]</scope>
    <source>
        <strain evidence="3 4">E</strain>
    </source>
</reference>
<organism evidence="3 4">
    <name type="scientific">Aphanomyces astaci</name>
    <name type="common">Crayfish plague agent</name>
    <dbReference type="NCBI Taxonomy" id="112090"/>
    <lineage>
        <taxon>Eukaryota</taxon>
        <taxon>Sar</taxon>
        <taxon>Stramenopiles</taxon>
        <taxon>Oomycota</taxon>
        <taxon>Saprolegniomycetes</taxon>
        <taxon>Saprolegniales</taxon>
        <taxon>Verrucalvaceae</taxon>
        <taxon>Aphanomyces</taxon>
    </lineage>
</organism>
<evidence type="ECO:0000256" key="1">
    <source>
        <dbReference type="SAM" id="MobiDB-lite"/>
    </source>
</evidence>
<name>A0A6A5AA71_APHAT</name>
<feature type="region of interest" description="Disordered" evidence="1">
    <location>
        <begin position="32"/>
        <end position="53"/>
    </location>
</feature>
<comment type="caution">
    <text evidence="3">The sequence shown here is derived from an EMBL/GenBank/DDBJ whole genome shotgun (WGS) entry which is preliminary data.</text>
</comment>
<dbReference type="Gene3D" id="3.90.320.10">
    <property type="match status" value="1"/>
</dbReference>
<dbReference type="SUPFAM" id="SSF52980">
    <property type="entry name" value="Restriction endonuclease-like"/>
    <property type="match status" value="1"/>
</dbReference>
<dbReference type="InterPro" id="IPR038726">
    <property type="entry name" value="PDDEXK_AddAB-type"/>
</dbReference>
<feature type="compositionally biased region" description="Low complexity" evidence="1">
    <location>
        <begin position="36"/>
        <end position="45"/>
    </location>
</feature>
<dbReference type="AlphaFoldDB" id="A0A6A5AA71"/>
<accession>A0A6A5AA71</accession>
<proteinExistence type="predicted"/>
<dbReference type="InterPro" id="IPR011335">
    <property type="entry name" value="Restrct_endonuc-II-like"/>
</dbReference>
<dbReference type="VEuPathDB" id="FungiDB:H257_01499"/>
<protein>
    <recommendedName>
        <fullName evidence="2">PD-(D/E)XK endonuclease-like domain-containing protein</fullName>
    </recommendedName>
</protein>
<sequence>MLCAKARIVFTASGDTPSRIVAPLWQSPTLHPATWSSSSAAASPSKTIHKDDPKHGMYPLEHISFSQLDEYMRCPHRYYLSRVLKIEPSNAPGLVYGRSLHEGIAAWSLAAPSPHAIETAMTALTSTWESGCFRSKDEEQLLMTQAIDTLLSFIAFETSSPRGHIRAVELPFDVDLPEANVRLKGKASSVVLMSMQSVWDRLETSHDDGGTYVVEFKSNLSDGPRNNQTLAESSLQLQLYMLAYARVYGVPPRGGALRSLETSHGLNDEGIVLYDPTDDGRILQVVVDTVQKIRRREFDAVPSFMGCAYCPFADICPSKL</sequence>
<evidence type="ECO:0000313" key="3">
    <source>
        <dbReference type="EMBL" id="KAF0742252.1"/>
    </source>
</evidence>
<feature type="domain" description="PD-(D/E)XK endonuclease-like" evidence="2">
    <location>
        <begin position="62"/>
        <end position="317"/>
    </location>
</feature>
<dbReference type="EMBL" id="VJMI01014454">
    <property type="protein sequence ID" value="KAF0742252.1"/>
    <property type="molecule type" value="Genomic_DNA"/>
</dbReference>
<evidence type="ECO:0000259" key="2">
    <source>
        <dbReference type="Pfam" id="PF12705"/>
    </source>
</evidence>
<dbReference type="GO" id="GO:0006281">
    <property type="term" value="P:DNA repair"/>
    <property type="evidence" value="ECO:0007669"/>
    <property type="project" value="UniProtKB-ARBA"/>
</dbReference>
<dbReference type="InterPro" id="IPR011604">
    <property type="entry name" value="PDDEXK-like_dom_sf"/>
</dbReference>
<evidence type="ECO:0000313" key="4">
    <source>
        <dbReference type="Proteomes" id="UP000469452"/>
    </source>
</evidence>
<dbReference type="Pfam" id="PF12705">
    <property type="entry name" value="PDDEXK_1"/>
    <property type="match status" value="1"/>
</dbReference>
<dbReference type="Proteomes" id="UP000469452">
    <property type="component" value="Unassembled WGS sequence"/>
</dbReference>
<gene>
    <name evidence="3" type="ORF">AaE_008630</name>
</gene>